<dbReference type="SMART" id="SM00530">
    <property type="entry name" value="HTH_XRE"/>
    <property type="match status" value="1"/>
</dbReference>
<gene>
    <name evidence="3" type="ORF">FZC76_22440</name>
</gene>
<name>A0A5D4S824_9BACI</name>
<dbReference type="Gene3D" id="1.10.260.40">
    <property type="entry name" value="lambda repressor-like DNA-binding domains"/>
    <property type="match status" value="1"/>
</dbReference>
<reference evidence="3 4" key="1">
    <citation type="submission" date="2019-08" db="EMBL/GenBank/DDBJ databases">
        <title>Bacillus genomes from the desert of Cuatro Cienegas, Coahuila.</title>
        <authorList>
            <person name="Olmedo-Alvarez G."/>
        </authorList>
    </citation>
    <scope>NUCLEOTIDE SEQUENCE [LARGE SCALE GENOMIC DNA]</scope>
    <source>
        <strain evidence="3 4">CH28_1T</strain>
    </source>
</reference>
<dbReference type="Pfam" id="PF12844">
    <property type="entry name" value="HTH_19"/>
    <property type="match status" value="1"/>
</dbReference>
<sequence>MLTLGERIKRIRKSNKLNQVEFAKILGVSQGTLSEIEKDKYKPSTDIIISIHNNFKVDLEWLLINSNEKNVEKKSYISKIEDMEVDLINLFRKLTIKDQEEIVDIIELKLKRYKIN</sequence>
<comment type="caution">
    <text evidence="3">The sequence shown here is derived from an EMBL/GenBank/DDBJ whole genome shotgun (WGS) entry which is preliminary data.</text>
</comment>
<dbReference type="Proteomes" id="UP000322524">
    <property type="component" value="Unassembled WGS sequence"/>
</dbReference>
<protein>
    <submittedName>
        <fullName evidence="3">Helix-turn-helix transcriptional regulator</fullName>
    </submittedName>
</protein>
<dbReference type="SUPFAM" id="SSF47413">
    <property type="entry name" value="lambda repressor-like DNA-binding domains"/>
    <property type="match status" value="1"/>
</dbReference>
<evidence type="ECO:0000313" key="3">
    <source>
        <dbReference type="EMBL" id="TYS59370.1"/>
    </source>
</evidence>
<proteinExistence type="predicted"/>
<evidence type="ECO:0000259" key="2">
    <source>
        <dbReference type="PROSITE" id="PS50943"/>
    </source>
</evidence>
<evidence type="ECO:0000313" key="4">
    <source>
        <dbReference type="Proteomes" id="UP000322524"/>
    </source>
</evidence>
<dbReference type="PROSITE" id="PS50943">
    <property type="entry name" value="HTH_CROC1"/>
    <property type="match status" value="1"/>
</dbReference>
<dbReference type="InterPro" id="IPR010982">
    <property type="entry name" value="Lambda_DNA-bd_dom_sf"/>
</dbReference>
<dbReference type="RefSeq" id="WP_148990322.1">
    <property type="nucleotide sequence ID" value="NZ_VTEV01000017.1"/>
</dbReference>
<accession>A0A5D4S824</accession>
<dbReference type="InterPro" id="IPR001387">
    <property type="entry name" value="Cro/C1-type_HTH"/>
</dbReference>
<dbReference type="EMBL" id="VTEV01000017">
    <property type="protein sequence ID" value="TYS59370.1"/>
    <property type="molecule type" value="Genomic_DNA"/>
</dbReference>
<feature type="domain" description="HTH cro/C1-type" evidence="2">
    <location>
        <begin position="8"/>
        <end position="62"/>
    </location>
</feature>
<dbReference type="AlphaFoldDB" id="A0A5D4S824"/>
<dbReference type="GO" id="GO:0003677">
    <property type="term" value="F:DNA binding"/>
    <property type="evidence" value="ECO:0007669"/>
    <property type="project" value="UniProtKB-KW"/>
</dbReference>
<evidence type="ECO:0000256" key="1">
    <source>
        <dbReference type="ARBA" id="ARBA00023125"/>
    </source>
</evidence>
<dbReference type="OrthoDB" id="2003870at2"/>
<dbReference type="CDD" id="cd00093">
    <property type="entry name" value="HTH_XRE"/>
    <property type="match status" value="1"/>
</dbReference>
<dbReference type="PANTHER" id="PTHR46558">
    <property type="entry name" value="TRACRIPTIONAL REGULATORY PROTEIN-RELATED-RELATED"/>
    <property type="match status" value="1"/>
</dbReference>
<keyword evidence="1" id="KW-0238">DNA-binding</keyword>
<organism evidence="3 4">
    <name type="scientific">Sutcliffiella horikoshii</name>
    <dbReference type="NCBI Taxonomy" id="79883"/>
    <lineage>
        <taxon>Bacteria</taxon>
        <taxon>Bacillati</taxon>
        <taxon>Bacillota</taxon>
        <taxon>Bacilli</taxon>
        <taxon>Bacillales</taxon>
        <taxon>Bacillaceae</taxon>
        <taxon>Sutcliffiella</taxon>
    </lineage>
</organism>
<dbReference type="PANTHER" id="PTHR46558:SF11">
    <property type="entry name" value="HTH-TYPE TRANSCRIPTIONAL REGULATOR XRE"/>
    <property type="match status" value="1"/>
</dbReference>